<feature type="domain" description="WGR" evidence="5">
    <location>
        <begin position="50"/>
        <end position="146"/>
    </location>
</feature>
<accession>A0A445C9L2</accession>
<gene>
    <name evidence="6" type="ORF">Ahy_A07g033581</name>
</gene>
<evidence type="ECO:0000256" key="1">
    <source>
        <dbReference type="ARBA" id="ARBA00022676"/>
    </source>
</evidence>
<dbReference type="InterPro" id="IPR036930">
    <property type="entry name" value="WGR_dom_sf"/>
</dbReference>
<dbReference type="EMBL" id="SDMP01000007">
    <property type="protein sequence ID" value="RYR47634.1"/>
    <property type="molecule type" value="Genomic_DNA"/>
</dbReference>
<dbReference type="PANTHER" id="PTHR10459:SF106">
    <property type="entry name" value="PROTEIN ADP-RIBOSYLTRANSFERASE PARP3"/>
    <property type="match status" value="1"/>
</dbReference>
<keyword evidence="1" id="KW-0328">Glycosyltransferase</keyword>
<evidence type="ECO:0000313" key="7">
    <source>
        <dbReference type="Proteomes" id="UP000289738"/>
    </source>
</evidence>
<organism evidence="6 7">
    <name type="scientific">Arachis hypogaea</name>
    <name type="common">Peanut</name>
    <dbReference type="NCBI Taxonomy" id="3818"/>
    <lineage>
        <taxon>Eukaryota</taxon>
        <taxon>Viridiplantae</taxon>
        <taxon>Streptophyta</taxon>
        <taxon>Embryophyta</taxon>
        <taxon>Tracheophyta</taxon>
        <taxon>Spermatophyta</taxon>
        <taxon>Magnoliopsida</taxon>
        <taxon>eudicotyledons</taxon>
        <taxon>Gunneridae</taxon>
        <taxon>Pentapetalae</taxon>
        <taxon>rosids</taxon>
        <taxon>fabids</taxon>
        <taxon>Fabales</taxon>
        <taxon>Fabaceae</taxon>
        <taxon>Papilionoideae</taxon>
        <taxon>50 kb inversion clade</taxon>
        <taxon>dalbergioids sensu lato</taxon>
        <taxon>Dalbergieae</taxon>
        <taxon>Pterocarpus clade</taxon>
        <taxon>Arachis</taxon>
    </lineage>
</organism>
<reference evidence="6 7" key="1">
    <citation type="submission" date="2019-01" db="EMBL/GenBank/DDBJ databases">
        <title>Sequencing of cultivated peanut Arachis hypogaea provides insights into genome evolution and oil improvement.</title>
        <authorList>
            <person name="Chen X."/>
        </authorList>
    </citation>
    <scope>NUCLEOTIDE SEQUENCE [LARGE SCALE GENOMIC DNA]</scope>
    <source>
        <strain evidence="7">cv. Fuhuasheng</strain>
        <tissue evidence="6">Leaves</tissue>
    </source>
</reference>
<dbReference type="PROSITE" id="PS51977">
    <property type="entry name" value="WGR"/>
    <property type="match status" value="1"/>
</dbReference>
<name>A0A445C9L2_ARAHY</name>
<dbReference type="GO" id="GO:0003950">
    <property type="term" value="F:NAD+ poly-ADP-ribosyltransferase activity"/>
    <property type="evidence" value="ECO:0007669"/>
    <property type="project" value="TreeGrafter"/>
</dbReference>
<proteinExistence type="predicted"/>
<evidence type="ECO:0000256" key="3">
    <source>
        <dbReference type="ARBA" id="ARBA00023027"/>
    </source>
</evidence>
<evidence type="ECO:0000256" key="4">
    <source>
        <dbReference type="SAM" id="Phobius"/>
    </source>
</evidence>
<dbReference type="GO" id="GO:0070212">
    <property type="term" value="P:protein poly-ADP-ribosylation"/>
    <property type="evidence" value="ECO:0007669"/>
    <property type="project" value="TreeGrafter"/>
</dbReference>
<feature type="transmembrane region" description="Helical" evidence="4">
    <location>
        <begin position="44"/>
        <end position="69"/>
    </location>
</feature>
<dbReference type="InterPro" id="IPR050800">
    <property type="entry name" value="ARTD/PARP"/>
</dbReference>
<evidence type="ECO:0000256" key="2">
    <source>
        <dbReference type="ARBA" id="ARBA00022679"/>
    </source>
</evidence>
<dbReference type="GO" id="GO:1990404">
    <property type="term" value="F:NAD+-protein mono-ADP-ribosyltransferase activity"/>
    <property type="evidence" value="ECO:0007669"/>
    <property type="project" value="TreeGrafter"/>
</dbReference>
<dbReference type="PANTHER" id="PTHR10459">
    <property type="entry name" value="DNA LIGASE"/>
    <property type="match status" value="1"/>
</dbReference>
<dbReference type="GO" id="GO:0005730">
    <property type="term" value="C:nucleolus"/>
    <property type="evidence" value="ECO:0007669"/>
    <property type="project" value="TreeGrafter"/>
</dbReference>
<dbReference type="STRING" id="3818.A0A445C9L2"/>
<keyword evidence="4" id="KW-1133">Transmembrane helix</keyword>
<keyword evidence="3" id="KW-0520">NAD</keyword>
<evidence type="ECO:0000259" key="5">
    <source>
        <dbReference type="PROSITE" id="PS51977"/>
    </source>
</evidence>
<comment type="caution">
    <text evidence="6">The sequence shown here is derived from an EMBL/GenBank/DDBJ whole genome shotgun (WGS) entry which is preliminary data.</text>
</comment>
<dbReference type="SUPFAM" id="SSF142921">
    <property type="entry name" value="WGR domain-like"/>
    <property type="match status" value="1"/>
</dbReference>
<dbReference type="InterPro" id="IPR008893">
    <property type="entry name" value="WGR_domain"/>
</dbReference>
<dbReference type="AlphaFoldDB" id="A0A445C9L2"/>
<keyword evidence="2" id="KW-0808">Transferase</keyword>
<dbReference type="Proteomes" id="UP000289738">
    <property type="component" value="Chromosome A07"/>
</dbReference>
<dbReference type="GO" id="GO:0006302">
    <property type="term" value="P:double-strand break repair"/>
    <property type="evidence" value="ECO:0007669"/>
    <property type="project" value="TreeGrafter"/>
</dbReference>
<keyword evidence="4" id="KW-0812">Transmembrane</keyword>
<keyword evidence="7" id="KW-1185">Reference proteome</keyword>
<evidence type="ECO:0000313" key="6">
    <source>
        <dbReference type="EMBL" id="RYR47634.1"/>
    </source>
</evidence>
<sequence>MLSANRIAILVRGSLYLARASPLSVASSTTAFVASTYSHRRRALSAAALVTIVARALSITTFVASAPFVNFSYSVMQLIMVPEKHLHLFFKKARAGDNPNAEERLEEFDNVDNALKEFTRLFEENNGNQFEPWERDEKFCKKPLKFYPIDMVCANGDGLRLARPSHRNGCTASLEKMKVILVCHHLNTTGKRVENLVIIGSGLAGTLKPIPIFVTTTRVRIASWPRLVESMFPKWRLLLLRSNMFEFTAKQRIFQS</sequence>
<keyword evidence="4" id="KW-0472">Membrane</keyword>
<protein>
    <recommendedName>
        <fullName evidence="5">WGR domain-containing protein</fullName>
    </recommendedName>
</protein>